<dbReference type="EMBL" id="AM286690">
    <property type="protein sequence ID" value="CAL15880.1"/>
    <property type="molecule type" value="Genomic_DNA"/>
</dbReference>
<keyword evidence="5 10" id="KW-0812">Transmembrane</keyword>
<evidence type="ECO:0000259" key="11">
    <source>
        <dbReference type="Pfam" id="PF11356"/>
    </source>
</evidence>
<organism evidence="12 13">
    <name type="scientific">Alcanivorax borkumensis (strain ATCC 700651 / DSM 11573 / NCIMB 13689 / SK2)</name>
    <dbReference type="NCBI Taxonomy" id="393595"/>
    <lineage>
        <taxon>Bacteria</taxon>
        <taxon>Pseudomonadati</taxon>
        <taxon>Pseudomonadota</taxon>
        <taxon>Gammaproteobacteria</taxon>
        <taxon>Oceanospirillales</taxon>
        <taxon>Alcanivoracaceae</taxon>
        <taxon>Alcanivorax</taxon>
    </lineage>
</organism>
<reference evidence="12 13" key="1">
    <citation type="journal article" date="2006" name="Nat. Biotechnol.">
        <title>Genome sequence of the ubiquitous hydrocarbon-degrading marine bacterium Alcanivorax borkumensis.</title>
        <authorList>
            <person name="Schneiker S."/>
            <person name="Martins dos Santos V.A.P."/>
            <person name="Bartels D."/>
            <person name="Bekel T."/>
            <person name="Brecht M."/>
            <person name="Buhrmester J."/>
            <person name="Chernikova T.N."/>
            <person name="Denaro R."/>
            <person name="Ferrer M."/>
            <person name="Gertler C."/>
            <person name="Goesmann A."/>
            <person name="Golyshina O.V."/>
            <person name="Kaminski F."/>
            <person name="Khachane A.N."/>
            <person name="Lang S."/>
            <person name="Linke B."/>
            <person name="McHardy A.C."/>
            <person name="Meyer F."/>
            <person name="Nechitaylo T."/>
            <person name="Puehler A."/>
            <person name="Regenhardt D."/>
            <person name="Rupp O."/>
            <person name="Sabirova J.S."/>
            <person name="Selbitschka W."/>
            <person name="Yakimov M.M."/>
            <person name="Timmis K.N."/>
            <person name="Vorhoelter F.-J."/>
            <person name="Weidner S."/>
            <person name="Kaiser O."/>
            <person name="Golyshin P.N."/>
        </authorList>
    </citation>
    <scope>NUCLEOTIDE SEQUENCE [LARGE SCALE GENOMIC DNA]</scope>
    <source>
        <strain evidence="13">ATCC 700651 / DSM 11573 / NCIMB 13689 / SK2</strain>
    </source>
</reference>
<dbReference type="Pfam" id="PF11356">
    <property type="entry name" value="T2SSC"/>
    <property type="match status" value="1"/>
</dbReference>
<dbReference type="Gene3D" id="2.30.42.10">
    <property type="match status" value="1"/>
</dbReference>
<evidence type="ECO:0000256" key="9">
    <source>
        <dbReference type="SAM" id="MobiDB-lite"/>
    </source>
</evidence>
<evidence type="ECO:0000256" key="4">
    <source>
        <dbReference type="ARBA" id="ARBA00022519"/>
    </source>
</evidence>
<evidence type="ECO:0000256" key="2">
    <source>
        <dbReference type="ARBA" id="ARBA00022448"/>
    </source>
</evidence>
<dbReference type="InterPro" id="IPR024961">
    <property type="entry name" value="T2SS_GspC_N"/>
</dbReference>
<dbReference type="AlphaFoldDB" id="Q0VSG8"/>
<dbReference type="Proteomes" id="UP000008871">
    <property type="component" value="Chromosome"/>
</dbReference>
<dbReference type="eggNOG" id="COG3031">
    <property type="taxonomic scope" value="Bacteria"/>
</dbReference>
<name>Q0VSG8_ALCBS</name>
<dbReference type="Gene3D" id="2.30.30.830">
    <property type="match status" value="1"/>
</dbReference>
<gene>
    <name evidence="12" type="ordered locus">ABO_0432</name>
</gene>
<dbReference type="GO" id="GO:0005886">
    <property type="term" value="C:plasma membrane"/>
    <property type="evidence" value="ECO:0007669"/>
    <property type="project" value="UniProtKB-SubCell"/>
</dbReference>
<dbReference type="InterPro" id="IPR036034">
    <property type="entry name" value="PDZ_sf"/>
</dbReference>
<keyword evidence="3" id="KW-1003">Cell membrane</keyword>
<keyword evidence="8 10" id="KW-0472">Membrane</keyword>
<feature type="domain" description="Type II secretion system protein GspC N-terminal" evidence="11">
    <location>
        <begin position="23"/>
        <end position="162"/>
    </location>
</feature>
<proteinExistence type="predicted"/>
<accession>Q0VSG8</accession>
<dbReference type="STRING" id="393595.ABO_0432"/>
<keyword evidence="6" id="KW-0653">Protein transport</keyword>
<dbReference type="KEGG" id="abo:ABO_0432"/>
<protein>
    <recommendedName>
        <fullName evidence="11">Type II secretion system protein GspC N-terminal domain-containing protein</fullName>
    </recommendedName>
</protein>
<evidence type="ECO:0000256" key="3">
    <source>
        <dbReference type="ARBA" id="ARBA00022475"/>
    </source>
</evidence>
<dbReference type="SUPFAM" id="SSF50156">
    <property type="entry name" value="PDZ domain-like"/>
    <property type="match status" value="1"/>
</dbReference>
<evidence type="ECO:0000313" key="12">
    <source>
        <dbReference type="EMBL" id="CAL15880.1"/>
    </source>
</evidence>
<evidence type="ECO:0000256" key="8">
    <source>
        <dbReference type="ARBA" id="ARBA00023136"/>
    </source>
</evidence>
<evidence type="ECO:0000256" key="1">
    <source>
        <dbReference type="ARBA" id="ARBA00004533"/>
    </source>
</evidence>
<evidence type="ECO:0000313" key="13">
    <source>
        <dbReference type="Proteomes" id="UP000008871"/>
    </source>
</evidence>
<dbReference type="GO" id="GO:0015031">
    <property type="term" value="P:protein transport"/>
    <property type="evidence" value="ECO:0007669"/>
    <property type="project" value="UniProtKB-KW"/>
</dbReference>
<dbReference type="HOGENOM" id="CLU_068012_1_0_6"/>
<evidence type="ECO:0000256" key="5">
    <source>
        <dbReference type="ARBA" id="ARBA00022692"/>
    </source>
</evidence>
<keyword evidence="2" id="KW-0813">Transport</keyword>
<feature type="transmembrane region" description="Helical" evidence="10">
    <location>
        <begin position="20"/>
        <end position="43"/>
    </location>
</feature>
<dbReference type="OrthoDB" id="5574088at2"/>
<keyword evidence="13" id="KW-1185">Reference proteome</keyword>
<evidence type="ECO:0000256" key="7">
    <source>
        <dbReference type="ARBA" id="ARBA00022989"/>
    </source>
</evidence>
<feature type="region of interest" description="Disordered" evidence="9">
    <location>
        <begin position="172"/>
        <end position="194"/>
    </location>
</feature>
<keyword evidence="7 10" id="KW-1133">Transmembrane helix</keyword>
<comment type="subcellular location">
    <subcellularLocation>
        <location evidence="1">Cell inner membrane</location>
    </subcellularLocation>
</comment>
<keyword evidence="4" id="KW-0997">Cell inner membrane</keyword>
<sequence>MSQLASWVKQQQWGAPLRWVIAVLLVVAMAYVLAQTVWLLWYGPSERVQSNSKTRLDVSSSGDAPILSQSQVDGWQLFGQYEAAASIDKDRPTDAPDTRLRLELLGVFQNADTKRATAIIAEKGKEGELYHIGDSIPGNAKLEEVYPDRVILRRAGRLETLRWSDSVLGGVAQVKQKPTPPPSRNRTVAQGSPADLARQRKTIIGQLGLDPIDKSGSAGYRLGKGAPKQLLAQVGLRSDDVILSVNGHPLGTESNDVAALRSYQDTQKASIVVQRGDQQFTVNYPP</sequence>
<dbReference type="RefSeq" id="WP_011587718.1">
    <property type="nucleotide sequence ID" value="NC_008260.1"/>
</dbReference>
<evidence type="ECO:0000256" key="6">
    <source>
        <dbReference type="ARBA" id="ARBA00022927"/>
    </source>
</evidence>
<evidence type="ECO:0000256" key="10">
    <source>
        <dbReference type="SAM" id="Phobius"/>
    </source>
</evidence>